<dbReference type="CDD" id="cd03390">
    <property type="entry name" value="PAP2_containing_1_like"/>
    <property type="match status" value="1"/>
</dbReference>
<feature type="compositionally biased region" description="Polar residues" evidence="6">
    <location>
        <begin position="444"/>
        <end position="457"/>
    </location>
</feature>
<dbReference type="PANTHER" id="PTHR10165">
    <property type="entry name" value="LIPID PHOSPHATE PHOSPHATASE"/>
    <property type="match status" value="1"/>
</dbReference>
<organism evidence="9">
    <name type="scientific">Bactrocera latifrons</name>
    <name type="common">Malaysian fruit fly</name>
    <name type="synonym">Chaetodacus latifrons</name>
    <dbReference type="NCBI Taxonomy" id="174628"/>
    <lineage>
        <taxon>Eukaryota</taxon>
        <taxon>Metazoa</taxon>
        <taxon>Ecdysozoa</taxon>
        <taxon>Arthropoda</taxon>
        <taxon>Hexapoda</taxon>
        <taxon>Insecta</taxon>
        <taxon>Pterygota</taxon>
        <taxon>Neoptera</taxon>
        <taxon>Endopterygota</taxon>
        <taxon>Diptera</taxon>
        <taxon>Brachycera</taxon>
        <taxon>Muscomorpha</taxon>
        <taxon>Tephritoidea</taxon>
        <taxon>Tephritidae</taxon>
        <taxon>Bactrocera</taxon>
        <taxon>Bactrocera</taxon>
    </lineage>
</organism>
<dbReference type="SUPFAM" id="SSF48317">
    <property type="entry name" value="Acid phosphatase/Vanadium-dependent haloperoxidase"/>
    <property type="match status" value="1"/>
</dbReference>
<evidence type="ECO:0000256" key="7">
    <source>
        <dbReference type="SAM" id="Phobius"/>
    </source>
</evidence>
<dbReference type="Pfam" id="PF01569">
    <property type="entry name" value="PAP2"/>
    <property type="match status" value="1"/>
</dbReference>
<dbReference type="Gene3D" id="1.20.144.10">
    <property type="entry name" value="Phosphatidic acid phosphatase type 2/haloperoxidase"/>
    <property type="match status" value="1"/>
</dbReference>
<dbReference type="SMART" id="SM00014">
    <property type="entry name" value="acidPPc"/>
    <property type="match status" value="1"/>
</dbReference>
<dbReference type="InterPro" id="IPR043216">
    <property type="entry name" value="PAP-like"/>
</dbReference>
<dbReference type="AlphaFoldDB" id="A0A0K8TV43"/>
<dbReference type="OrthoDB" id="10030083at2759"/>
<dbReference type="EMBL" id="GDHF01003931">
    <property type="protein sequence ID" value="JAI48383.1"/>
    <property type="molecule type" value="Transcribed_RNA"/>
</dbReference>
<feature type="transmembrane region" description="Helical" evidence="7">
    <location>
        <begin position="190"/>
        <end position="209"/>
    </location>
</feature>
<reference evidence="9" key="1">
    <citation type="submission" date="2015-06" db="EMBL/GenBank/DDBJ databases">
        <authorList>
            <person name="Hoefler B.C."/>
            <person name="Straight P.D."/>
        </authorList>
    </citation>
    <scope>NUCLEOTIDE SEQUENCE</scope>
</reference>
<feature type="transmembrane region" description="Helical" evidence="7">
    <location>
        <begin position="338"/>
        <end position="356"/>
    </location>
</feature>
<proteinExistence type="inferred from homology"/>
<keyword evidence="3 7" id="KW-0812">Transmembrane</keyword>
<dbReference type="EMBL" id="GDHF01033977">
    <property type="protein sequence ID" value="JAI18337.1"/>
    <property type="molecule type" value="Transcribed_RNA"/>
</dbReference>
<feature type="transmembrane region" description="Helical" evidence="7">
    <location>
        <begin position="398"/>
        <end position="417"/>
    </location>
</feature>
<dbReference type="PANTHER" id="PTHR10165:SF35">
    <property type="entry name" value="RE23632P"/>
    <property type="match status" value="1"/>
</dbReference>
<name>A0A0K8TV43_BACLA</name>
<keyword evidence="5 7" id="KW-0472">Membrane</keyword>
<dbReference type="GO" id="GO:0046839">
    <property type="term" value="P:phospholipid dephosphorylation"/>
    <property type="evidence" value="ECO:0007669"/>
    <property type="project" value="TreeGrafter"/>
</dbReference>
<evidence type="ECO:0000313" key="9">
    <source>
        <dbReference type="EMBL" id="JAI18337.1"/>
    </source>
</evidence>
<feature type="region of interest" description="Disordered" evidence="6">
    <location>
        <begin position="1"/>
        <end position="31"/>
    </location>
</feature>
<evidence type="ECO:0000256" key="5">
    <source>
        <dbReference type="ARBA" id="ARBA00023136"/>
    </source>
</evidence>
<keyword evidence="4 7" id="KW-1133">Transmembrane helix</keyword>
<dbReference type="GO" id="GO:0016020">
    <property type="term" value="C:membrane"/>
    <property type="evidence" value="ECO:0007669"/>
    <property type="project" value="UniProtKB-SubCell"/>
</dbReference>
<dbReference type="UniPathway" id="UPA00085"/>
<accession>A0A0K8TV43</accession>
<evidence type="ECO:0000256" key="3">
    <source>
        <dbReference type="ARBA" id="ARBA00022692"/>
    </source>
</evidence>
<dbReference type="InterPro" id="IPR000326">
    <property type="entry name" value="PAP2/HPO"/>
</dbReference>
<dbReference type="GO" id="GO:0006644">
    <property type="term" value="P:phospholipid metabolic process"/>
    <property type="evidence" value="ECO:0007669"/>
    <property type="project" value="UniProtKB-UniPathway"/>
</dbReference>
<evidence type="ECO:0000256" key="4">
    <source>
        <dbReference type="ARBA" id="ARBA00022989"/>
    </source>
</evidence>
<dbReference type="InterPro" id="IPR036938">
    <property type="entry name" value="PAP2/HPO_sf"/>
</dbReference>
<comment type="similarity">
    <text evidence="2">Belongs to the PA-phosphatase related phosphoesterase family.</text>
</comment>
<evidence type="ECO:0000259" key="8">
    <source>
        <dbReference type="SMART" id="SM00014"/>
    </source>
</evidence>
<evidence type="ECO:0000256" key="6">
    <source>
        <dbReference type="SAM" id="MobiDB-lite"/>
    </source>
</evidence>
<evidence type="ECO:0000256" key="1">
    <source>
        <dbReference type="ARBA" id="ARBA00004141"/>
    </source>
</evidence>
<gene>
    <name evidence="9" type="primary">PPAPDC1A_0</name>
    <name evidence="10" type="synonym">PPAPDC1A_2</name>
    <name evidence="10" type="ORF">c0_g2_i2</name>
    <name evidence="9" type="ORF">c0_g2_i3</name>
</gene>
<feature type="transmembrane region" description="Helical" evidence="7">
    <location>
        <begin position="368"/>
        <end position="386"/>
    </location>
</feature>
<feature type="transmembrane region" description="Helical" evidence="7">
    <location>
        <begin position="229"/>
        <end position="253"/>
    </location>
</feature>
<feature type="region of interest" description="Disordered" evidence="6">
    <location>
        <begin position="444"/>
        <end position="474"/>
    </location>
</feature>
<evidence type="ECO:0000256" key="2">
    <source>
        <dbReference type="ARBA" id="ARBA00008816"/>
    </source>
</evidence>
<dbReference type="GO" id="GO:0008195">
    <property type="term" value="F:phosphatidate phosphatase activity"/>
    <property type="evidence" value="ECO:0007669"/>
    <property type="project" value="TreeGrafter"/>
</dbReference>
<feature type="domain" description="Phosphatidic acid phosphatase type 2/haloperoxidase" evidence="8">
    <location>
        <begin position="262"/>
        <end position="413"/>
    </location>
</feature>
<comment type="subcellular location">
    <subcellularLocation>
        <location evidence="1">Membrane</location>
        <topology evidence="1">Multi-pass membrane protein</topology>
    </subcellularLocation>
</comment>
<dbReference type="GeneID" id="108968420"/>
<feature type="transmembrane region" description="Helical" evidence="7">
    <location>
        <begin position="265"/>
        <end position="285"/>
    </location>
</feature>
<evidence type="ECO:0000313" key="10">
    <source>
        <dbReference type="EMBL" id="JAI48383.1"/>
    </source>
</evidence>
<sequence length="474" mass="53999">MDSEIKSPDLRSSSSSETELRKRTQTLANQSKNLHFKADTIEYKERQHQQRNGHKENEFYLMFPSAHKNSYQLTQTPPIKTPTTITSAETTSKTATVLMNSNLNVGITMNRRFSESSADDLYRSEKSTKRATLNKIMDYKNCDNTNNTNAQLYNRGKCPRFSNNDDDDGEGCCCFDGGKGKKRLSDAIDVGIRVMLVFIFISLEITKPFKRKVHPEEMWLYKNPRTPDIVSAQTLILSVIFGPLFVTMFHLWLTGDRRDFRAASWVWTLALGLNGFATSLLKITVGRHRPDFFYRCFPNGIVVINNATDSNGSLDYYNCTGDLREISEGRKSFPSGHASFSFVGLGFIAIYIAAKLHALSARGRGQSWRLCVSILPLILAALIAVSRTCDYHHHWEDVVAGSLIGLFCTYAVYRQYYPSVYSIHCHRPYLRTCERLTHNYNQLNPQSKTPEYLSSNEKISEVNDHADDERRPLI</sequence>
<feature type="compositionally biased region" description="Basic and acidic residues" evidence="6">
    <location>
        <begin position="458"/>
        <end position="474"/>
    </location>
</feature>
<protein>
    <submittedName>
        <fullName evidence="9">Phosphatidate phosphatase PPAPDC1A</fullName>
    </submittedName>
</protein>